<keyword evidence="2" id="KW-0808">Transferase</keyword>
<feature type="transmembrane region" description="Helical" evidence="1">
    <location>
        <begin position="382"/>
        <end position="407"/>
    </location>
</feature>
<evidence type="ECO:0000313" key="2">
    <source>
        <dbReference type="EMBL" id="CAK9070086.1"/>
    </source>
</evidence>
<keyword evidence="1" id="KW-0812">Transmembrane</keyword>
<dbReference type="Gene3D" id="3.90.228.10">
    <property type="match status" value="1"/>
</dbReference>
<dbReference type="EMBL" id="CAXAMM010032668">
    <property type="protein sequence ID" value="CAK9070086.1"/>
    <property type="molecule type" value="Genomic_DNA"/>
</dbReference>
<keyword evidence="2" id="KW-0548">Nucleotidyltransferase</keyword>
<organism evidence="2 3">
    <name type="scientific">Durusdinium trenchii</name>
    <dbReference type="NCBI Taxonomy" id="1381693"/>
    <lineage>
        <taxon>Eukaryota</taxon>
        <taxon>Sar</taxon>
        <taxon>Alveolata</taxon>
        <taxon>Dinophyceae</taxon>
        <taxon>Suessiales</taxon>
        <taxon>Symbiodiniaceae</taxon>
        <taxon>Durusdinium</taxon>
    </lineage>
</organism>
<evidence type="ECO:0000313" key="3">
    <source>
        <dbReference type="Proteomes" id="UP001642464"/>
    </source>
</evidence>
<name>A0ABP0P2T4_9DINO</name>
<feature type="transmembrane region" description="Helical" evidence="1">
    <location>
        <begin position="81"/>
        <end position="101"/>
    </location>
</feature>
<accession>A0ABP0P2T4</accession>
<keyword evidence="2" id="KW-0695">RNA-directed DNA polymerase</keyword>
<keyword evidence="1" id="KW-0472">Membrane</keyword>
<dbReference type="SUPFAM" id="SSF56399">
    <property type="entry name" value="ADP-ribosylation"/>
    <property type="match status" value="1"/>
</dbReference>
<evidence type="ECO:0000256" key="1">
    <source>
        <dbReference type="SAM" id="Phobius"/>
    </source>
</evidence>
<dbReference type="Proteomes" id="UP001642464">
    <property type="component" value="Unassembled WGS sequence"/>
</dbReference>
<feature type="transmembrane region" description="Helical" evidence="1">
    <location>
        <begin position="339"/>
        <end position="361"/>
    </location>
</feature>
<gene>
    <name evidence="2" type="ORF">SCF082_LOCUS34949</name>
</gene>
<sequence>MKLSTHLKDTALLRGVGLVEILQSAGRHFRSSALSNSAEADVLYEKSMPVQRIDYFISHCWSDGRVGKVYALWIHSNLTPAMLISTVVATTCTVLCRVRILPVVTPASLDFSFFPWALLLGFSSFFLVLGCWQHVQKRFGSQAFYFLDKFCVHQTDLELKHAGEIAAFVKTHATDSKTALPLDFLPLQLAKLSFYLWLTGFLVHVAVQVNTTMNKPVPDIYFIAGTMLVAAYFQIDAFRQYAVDRSSLEQQLRSFSVQSAMCSDLQDRSTIEKTILGWFDTDDIEVCNRHIREVISDQVMASLGPAKHYPSHMLAPLFLLHIFVNADYASGTWYDVDTFWRVMGPLLGFGIWMLVMVPLSFRLAHGFSTKCRFRSCNKLLNLFLAVIDSWTNSAFLVGEVMLFTALFQCIALCDLRALQRKGRRPQSLLTAEMKNCLMAHTSHALKLAVTMKEQQALGYALIEAYRLNGEVLTGPLAKLVTEAWYLFQRLVFERTIVHAGLSPSTLKDIYEQHSCFGTAGLRAAWAENVCSSAFLADVQAFFDVVGQRGHEINVLASDLEVVEIQYVEHALSMQTYLARREELKVCVHPKCSGQVGDAQTVGPLGPWTHSAIRRCQGVWADKQGNYVWLIAGEEVINAATLVAEILEPESAAILRADHGHMNFRALPWPHLPSRPECGDTDSEVSLMWLVHQYSHTSRTNVKQINGVFQDAELGVIFWNSGHRESAPARWERSPVLFGHWWLQGREALLFPLEVFLQGAALLDLMAQHHGRVAEQKANLEAEFVEMAGNGVPSNYGAVLYYNQTFYPIWEERHPLEPIGRFRSRHFTGTVDKSNRRMEISPLEDPGSDALVPPFLKKLFGFRRGITARLSPKPLDLNVNEIFLLQGTTAASAQCPRDDSARVQTQVLSCHAGSSAGSGIYLTDSAVKADQCSELHPNGLCAILICRVCLGRVINQSEGDRHGNSIRRGSEYQSVKLASDVNEYVIFDPSQVYVEFSC</sequence>
<feature type="transmembrane region" description="Helical" evidence="1">
    <location>
        <begin position="192"/>
        <end position="209"/>
    </location>
</feature>
<reference evidence="2 3" key="1">
    <citation type="submission" date="2024-02" db="EMBL/GenBank/DDBJ databases">
        <authorList>
            <person name="Chen Y."/>
            <person name="Shah S."/>
            <person name="Dougan E. K."/>
            <person name="Thang M."/>
            <person name="Chan C."/>
        </authorList>
    </citation>
    <scope>NUCLEOTIDE SEQUENCE [LARGE SCALE GENOMIC DNA]</scope>
</reference>
<dbReference type="GO" id="GO:0003964">
    <property type="term" value="F:RNA-directed DNA polymerase activity"/>
    <property type="evidence" value="ECO:0007669"/>
    <property type="project" value="UniProtKB-KW"/>
</dbReference>
<feature type="transmembrane region" description="Helical" evidence="1">
    <location>
        <begin position="113"/>
        <end position="132"/>
    </location>
</feature>
<keyword evidence="1" id="KW-1133">Transmembrane helix</keyword>
<comment type="caution">
    <text evidence="2">The sequence shown here is derived from an EMBL/GenBank/DDBJ whole genome shotgun (WGS) entry which is preliminary data.</text>
</comment>
<protein>
    <submittedName>
        <fullName evidence="2">Reverse transcriptase Ty1/copia-type domain-containing protein</fullName>
    </submittedName>
</protein>
<keyword evidence="3" id="KW-1185">Reference proteome</keyword>
<feature type="transmembrane region" description="Helical" evidence="1">
    <location>
        <begin position="221"/>
        <end position="238"/>
    </location>
</feature>
<proteinExistence type="predicted"/>